<feature type="active site" description="Schiff-base intermediate with substrate; via topaquinone" evidence="13">
    <location>
        <position position="431"/>
    </location>
</feature>
<organism evidence="20 21">
    <name type="scientific">Agromyces tardus</name>
    <dbReference type="NCBI Taxonomy" id="2583849"/>
    <lineage>
        <taxon>Bacteria</taxon>
        <taxon>Bacillati</taxon>
        <taxon>Actinomycetota</taxon>
        <taxon>Actinomycetes</taxon>
        <taxon>Micrococcales</taxon>
        <taxon>Microbacteriaceae</taxon>
        <taxon>Agromyces</taxon>
    </lineage>
</organism>
<evidence type="ECO:0000256" key="6">
    <source>
        <dbReference type="ARBA" id="ARBA00022723"/>
    </source>
</evidence>
<comment type="cofactor">
    <cofactor evidence="1">
        <name>Cu cation</name>
        <dbReference type="ChEBI" id="CHEBI:23378"/>
    </cofactor>
</comment>
<evidence type="ECO:0000256" key="7">
    <source>
        <dbReference type="ARBA" id="ARBA00022772"/>
    </source>
</evidence>
<dbReference type="OrthoDB" id="9772590at2"/>
<dbReference type="EMBL" id="RHHB01000033">
    <property type="protein sequence ID" value="RNB46450.1"/>
    <property type="molecule type" value="Genomic_DNA"/>
</dbReference>
<dbReference type="GO" id="GO:0008131">
    <property type="term" value="F:primary methylamine oxidase activity"/>
    <property type="evidence" value="ECO:0007669"/>
    <property type="project" value="UniProtKB-EC"/>
</dbReference>
<proteinExistence type="inferred from homology"/>
<evidence type="ECO:0000256" key="16">
    <source>
        <dbReference type="SAM" id="MobiDB-lite"/>
    </source>
</evidence>
<dbReference type="InterPro" id="IPR016182">
    <property type="entry name" value="Cu_amine_oxidase_N-reg"/>
</dbReference>
<evidence type="ECO:0000256" key="9">
    <source>
        <dbReference type="ARBA" id="ARBA00023008"/>
    </source>
</evidence>
<dbReference type="FunFam" id="2.70.98.20:FF:000001">
    <property type="entry name" value="Amine oxidase"/>
    <property type="match status" value="1"/>
</dbReference>
<dbReference type="Pfam" id="PF02728">
    <property type="entry name" value="Cu_amine_oxidN3"/>
    <property type="match status" value="1"/>
</dbReference>
<protein>
    <recommendedName>
        <fullName evidence="15">Amine oxidase</fullName>
        <ecNumber evidence="15">1.4.3.-</ecNumber>
    </recommendedName>
</protein>
<reference evidence="20 21" key="1">
    <citation type="submission" date="2018-10" db="EMBL/GenBank/DDBJ databases">
        <title>Isolation, diversity and antibacterial activity of antinobacteria from the wheat rhizosphere soil.</title>
        <authorList>
            <person name="Sun T."/>
        </authorList>
    </citation>
    <scope>NUCLEOTIDE SEQUENCE [LARGE SCALE GENOMIC DNA]</scope>
    <source>
        <strain evidence="20 21">SJ-23</strain>
    </source>
</reference>
<dbReference type="GO" id="GO:0048038">
    <property type="term" value="F:quinone binding"/>
    <property type="evidence" value="ECO:0007669"/>
    <property type="project" value="InterPro"/>
</dbReference>
<dbReference type="InterPro" id="IPR054157">
    <property type="entry name" value="AGAO-like_N2"/>
</dbReference>
<dbReference type="InterPro" id="IPR049947">
    <property type="entry name" value="Cu_Am_Ox_Cu-bd"/>
</dbReference>
<keyword evidence="10" id="KW-1015">Disulfide bond</keyword>
<comment type="caution">
    <text evidence="20">The sequence shown here is derived from an EMBL/GenBank/DDBJ whole genome shotgun (WGS) entry which is preliminary data.</text>
</comment>
<evidence type="ECO:0000256" key="2">
    <source>
        <dbReference type="ARBA" id="ARBA00001936"/>
    </source>
</evidence>
<dbReference type="PROSITE" id="PS01165">
    <property type="entry name" value="COPPER_AMINE_OXID_2"/>
    <property type="match status" value="1"/>
</dbReference>
<evidence type="ECO:0000256" key="12">
    <source>
        <dbReference type="ARBA" id="ARBA00048032"/>
    </source>
</evidence>
<dbReference type="Pfam" id="PF01179">
    <property type="entry name" value="Cu_amine_oxid"/>
    <property type="match status" value="1"/>
</dbReference>
<feature type="active site" description="Proton acceptor" evidence="13">
    <location>
        <position position="347"/>
    </location>
</feature>
<dbReference type="SUPFAM" id="SSF54416">
    <property type="entry name" value="Amine oxidase N-terminal region"/>
    <property type="match status" value="2"/>
</dbReference>
<evidence type="ECO:0000256" key="13">
    <source>
        <dbReference type="PIRSR" id="PIRSR600269-50"/>
    </source>
</evidence>
<dbReference type="Proteomes" id="UP000275048">
    <property type="component" value="Unassembled WGS sequence"/>
</dbReference>
<comment type="catalytic activity">
    <reaction evidence="12">
        <text>a primary methyl amine + O2 + H2O = an aldehyde + H2O2 + NH4(+)</text>
        <dbReference type="Rhea" id="RHEA:16153"/>
        <dbReference type="ChEBI" id="CHEBI:15377"/>
        <dbReference type="ChEBI" id="CHEBI:15379"/>
        <dbReference type="ChEBI" id="CHEBI:16240"/>
        <dbReference type="ChEBI" id="CHEBI:17478"/>
        <dbReference type="ChEBI" id="CHEBI:28938"/>
        <dbReference type="ChEBI" id="CHEBI:228804"/>
        <dbReference type="EC" id="1.4.3.21"/>
    </reaction>
</comment>
<comment type="cofactor">
    <cofactor evidence="3">
        <name>Zn(2+)</name>
        <dbReference type="ChEBI" id="CHEBI:29105"/>
    </cofactor>
</comment>
<comment type="similarity">
    <text evidence="4 15">Belongs to the copper/topaquinone oxidase family.</text>
</comment>
<dbReference type="InterPro" id="IPR015802">
    <property type="entry name" value="Cu_amine_oxidase_N3"/>
</dbReference>
<evidence type="ECO:0000256" key="15">
    <source>
        <dbReference type="RuleBase" id="RU000672"/>
    </source>
</evidence>
<dbReference type="GO" id="GO:0009308">
    <property type="term" value="P:amine metabolic process"/>
    <property type="evidence" value="ECO:0007669"/>
    <property type="project" value="UniProtKB-UniRule"/>
</dbReference>
<feature type="modified residue" description="2',4',5'-topaquinone" evidence="14">
    <location>
        <position position="431"/>
    </location>
</feature>
<keyword evidence="8 15" id="KW-0560">Oxidoreductase</keyword>
<keyword evidence="9 15" id="KW-0186">Copper</keyword>
<dbReference type="SUPFAM" id="SSF49998">
    <property type="entry name" value="Amine oxidase catalytic domain"/>
    <property type="match status" value="1"/>
</dbReference>
<accession>A0A3M8A5K3</accession>
<comment type="subunit">
    <text evidence="5">Homodimer.</text>
</comment>
<feature type="domain" description="AGAO-like N2" evidence="19">
    <location>
        <begin position="62"/>
        <end position="134"/>
    </location>
</feature>
<dbReference type="PROSITE" id="PS01164">
    <property type="entry name" value="COPPER_AMINE_OXID_1"/>
    <property type="match status" value="1"/>
</dbReference>
<gene>
    <name evidence="20" type="ORF">EDM22_13900</name>
</gene>
<dbReference type="Gene3D" id="3.10.450.40">
    <property type="match status" value="2"/>
</dbReference>
<dbReference type="PANTHER" id="PTHR10638">
    <property type="entry name" value="COPPER AMINE OXIDASE"/>
    <property type="match status" value="1"/>
</dbReference>
<evidence type="ECO:0000256" key="5">
    <source>
        <dbReference type="ARBA" id="ARBA00011738"/>
    </source>
</evidence>
<evidence type="ECO:0000256" key="14">
    <source>
        <dbReference type="PIRSR" id="PIRSR600269-51"/>
    </source>
</evidence>
<evidence type="ECO:0000256" key="11">
    <source>
        <dbReference type="ARBA" id="ARBA00023211"/>
    </source>
</evidence>
<evidence type="ECO:0000313" key="20">
    <source>
        <dbReference type="EMBL" id="RNB46450.1"/>
    </source>
</evidence>
<dbReference type="InterPro" id="IPR049948">
    <property type="entry name" value="Cu_Am_ox_TPQ-bd"/>
</dbReference>
<comment type="PTM">
    <text evidence="14 15">Topaquinone (TPQ) is generated by copper-dependent autoxidation of a specific tyrosyl residue.</text>
</comment>
<evidence type="ECO:0000256" key="10">
    <source>
        <dbReference type="ARBA" id="ARBA00023157"/>
    </source>
</evidence>
<sequence length="711" mass="77308">MTTTSAQDSQHSQHSQHATGVGHEPHGNDPHRAHDPHGAHAIAPAASAPSPGTTLDPLRGLTADEITAAREILAAAGHVGASTRFVYLGVDEPAKADVLAGAELPRIVRALLLDRTSGASHDVRVSLTAGEVVRAEAIDGSNGQAPILDLEFEAISGMLAQEQEWHAALAKRGITHDQVALAPLSAGNYGFEGERGRRVIRVLAFMQQFEQDHCWAHPVDGLCAYVDMIEGRMFELIDHQVFDIPAEGGNFDDPEVQGPPLDTLKPIAITQPEGPSFTVDGDEVSWANWRFSIAFDAREGLVLRRIRFADADQGGAERDIIYRASIAEMVVPYGDPSPARFWQNYFDTGEYIYGRYANSLSLGCDCLGEIRYFDATLADELGNPRVIPNAICMHEEDFGTLWKHTDIYTGSSEVRRQRRLVISFFTTVGNYDYGFYWYLYLDGTIECEAKLTGVLFTSAYNPAAGDYASEVAPGLGAPYHQHLFSARLDMMVDGVANAVDEVDAVRVPMGPGNEYGNAFTKRTTRLRTESEGARDADVAAGRAWHIVNTEKQNRLGRPVGYELLAQGSPTLMADPGSVIAQRAGFTRKHLWVTRYAPDERYPAGDLVNQNPGGDGLPRYTAADRSIDGEDIVLWHTFGPTHFPRVEDWPVMPVDYAKFTLKPYGFFGRNPALNVPSSEALGMACHTDAAAQGSGSGCGCESGACTCSGHSH</sequence>
<evidence type="ECO:0000313" key="21">
    <source>
        <dbReference type="Proteomes" id="UP000275048"/>
    </source>
</evidence>
<name>A0A3M8A5K3_9MICO</name>
<dbReference type="NCBIfam" id="NF008559">
    <property type="entry name" value="PRK11504.1"/>
    <property type="match status" value="1"/>
</dbReference>
<dbReference type="EC" id="1.4.3.-" evidence="15"/>
<feature type="compositionally biased region" description="Low complexity" evidence="16">
    <location>
        <begin position="39"/>
        <end position="52"/>
    </location>
</feature>
<dbReference type="GO" id="GO:0005507">
    <property type="term" value="F:copper ion binding"/>
    <property type="evidence" value="ECO:0007669"/>
    <property type="project" value="InterPro"/>
</dbReference>
<feature type="domain" description="Copper amine oxidase catalytic" evidence="17">
    <location>
        <begin position="268"/>
        <end position="672"/>
    </location>
</feature>
<feature type="region of interest" description="Disordered" evidence="16">
    <location>
        <begin position="1"/>
        <end position="58"/>
    </location>
</feature>
<evidence type="ECO:0000259" key="17">
    <source>
        <dbReference type="Pfam" id="PF01179"/>
    </source>
</evidence>
<dbReference type="InterPro" id="IPR000269">
    <property type="entry name" value="Cu_amine_oxidase"/>
</dbReference>
<keyword evidence="7 13" id="KW-0801">TPQ</keyword>
<evidence type="ECO:0000259" key="18">
    <source>
        <dbReference type="Pfam" id="PF02728"/>
    </source>
</evidence>
<dbReference type="AlphaFoldDB" id="A0A3M8A5K3"/>
<dbReference type="InterPro" id="IPR036460">
    <property type="entry name" value="Cu_amine_oxidase_C_sf"/>
</dbReference>
<evidence type="ECO:0000256" key="3">
    <source>
        <dbReference type="ARBA" id="ARBA00001947"/>
    </source>
</evidence>
<dbReference type="RefSeq" id="WP_122937684.1">
    <property type="nucleotide sequence ID" value="NZ_JBHSNT010000059.1"/>
</dbReference>
<evidence type="ECO:0000256" key="1">
    <source>
        <dbReference type="ARBA" id="ARBA00001935"/>
    </source>
</evidence>
<evidence type="ECO:0000256" key="8">
    <source>
        <dbReference type="ARBA" id="ARBA00023002"/>
    </source>
</evidence>
<feature type="domain" description="Copper amine oxidase N3-terminal" evidence="18">
    <location>
        <begin position="146"/>
        <end position="241"/>
    </location>
</feature>
<keyword evidence="6 15" id="KW-0479">Metal-binding</keyword>
<keyword evidence="11" id="KW-0464">Manganese</keyword>
<keyword evidence="21" id="KW-1185">Reference proteome</keyword>
<dbReference type="Gene3D" id="2.70.98.20">
    <property type="entry name" value="Copper amine oxidase, catalytic domain"/>
    <property type="match status" value="1"/>
</dbReference>
<dbReference type="Pfam" id="PF21994">
    <property type="entry name" value="AGAO-like_N2"/>
    <property type="match status" value="1"/>
</dbReference>
<feature type="compositionally biased region" description="Basic and acidic residues" evidence="16">
    <location>
        <begin position="23"/>
        <end position="38"/>
    </location>
</feature>
<dbReference type="InterPro" id="IPR015798">
    <property type="entry name" value="Cu_amine_oxidase_C"/>
</dbReference>
<evidence type="ECO:0000256" key="4">
    <source>
        <dbReference type="ARBA" id="ARBA00007983"/>
    </source>
</evidence>
<evidence type="ECO:0000259" key="19">
    <source>
        <dbReference type="Pfam" id="PF21994"/>
    </source>
</evidence>
<dbReference type="PANTHER" id="PTHR10638:SF86">
    <property type="entry name" value="COPPER AMINE OXIDASE 1-RELATED"/>
    <property type="match status" value="1"/>
</dbReference>
<feature type="compositionally biased region" description="Low complexity" evidence="16">
    <location>
        <begin position="1"/>
        <end position="19"/>
    </location>
</feature>
<comment type="cofactor">
    <cofactor evidence="2">
        <name>Mn(2+)</name>
        <dbReference type="ChEBI" id="CHEBI:29035"/>
    </cofactor>
</comment>
<comment type="cofactor">
    <cofactor evidence="15">
        <name>Cu cation</name>
        <dbReference type="ChEBI" id="CHEBI:23378"/>
    </cofactor>
    <text evidence="15">Contains 1 topaquinone per subunit.</text>
</comment>